<dbReference type="EMBL" id="PDGH01000126">
    <property type="protein sequence ID" value="POB43900.1"/>
    <property type="molecule type" value="Genomic_DNA"/>
</dbReference>
<protein>
    <submittedName>
        <fullName evidence="1">Uncharacterized protein</fullName>
    </submittedName>
</protein>
<name>A0A2S3QYA8_VIBVL</name>
<organism evidence="1 2">
    <name type="scientific">Vibrio vulnificus</name>
    <dbReference type="NCBI Taxonomy" id="672"/>
    <lineage>
        <taxon>Bacteria</taxon>
        <taxon>Pseudomonadati</taxon>
        <taxon>Pseudomonadota</taxon>
        <taxon>Gammaproteobacteria</taxon>
        <taxon>Vibrionales</taxon>
        <taxon>Vibrionaceae</taxon>
        <taxon>Vibrio</taxon>
    </lineage>
</organism>
<dbReference type="Proteomes" id="UP000237466">
    <property type="component" value="Unassembled WGS sequence"/>
</dbReference>
<evidence type="ECO:0000313" key="2">
    <source>
        <dbReference type="Proteomes" id="UP000237466"/>
    </source>
</evidence>
<dbReference type="AlphaFoldDB" id="A0A2S3QYA8"/>
<evidence type="ECO:0000313" key="1">
    <source>
        <dbReference type="EMBL" id="POB43900.1"/>
    </source>
</evidence>
<accession>A0A2S3QYA8</accession>
<proteinExistence type="predicted"/>
<reference evidence="1 2" key="1">
    <citation type="journal article" date="2018" name="Front. Microbiol.">
        <title>Phylogeny of Vibrio vulnificus from the Analysis of the Core-Genome: Implications for Intra-Species Taxonomy.</title>
        <authorList>
            <person name="Roig F.J."/>
            <person name="Gonzalez-Candelas F."/>
            <person name="Sanjuan E."/>
            <person name="Fouz B."/>
            <person name="Feil E.J."/>
            <person name="Llorens C."/>
            <person name="Baker-Austin C."/>
            <person name="Oliver J.D."/>
            <person name="Danin-Poleg Y."/>
            <person name="Gibas C.J."/>
            <person name="Kashi Y."/>
            <person name="Gulig P.A."/>
            <person name="Morrison S.S."/>
            <person name="Amaro C."/>
        </authorList>
    </citation>
    <scope>NUCLEOTIDE SEQUENCE [LARGE SCALE GENOMIC DNA]</scope>
    <source>
        <strain evidence="1 2">CECT4608</strain>
    </source>
</reference>
<comment type="caution">
    <text evidence="1">The sequence shown here is derived from an EMBL/GenBank/DDBJ whole genome shotgun (WGS) entry which is preliminary data.</text>
</comment>
<sequence length="64" mass="7417">MIAHITMRNMAIKQADICNTFRAAQRLLDASSRLFIGKVARRSIDSLLTLLRGFDARSFHRFRH</sequence>
<gene>
    <name evidence="1" type="ORF">CRN52_19410</name>
</gene>